<accession>A0A6P4CHH9</accession>
<proteinExistence type="predicted"/>
<keyword evidence="5" id="KW-0539">Nucleus</keyword>
<keyword evidence="7" id="KW-1185">Reference proteome</keyword>
<dbReference type="GeneID" id="107476111"/>
<gene>
    <name evidence="8" type="primary">LOC107476111</name>
</gene>
<dbReference type="KEGG" id="adu:107476111"/>
<dbReference type="GO" id="GO:0046983">
    <property type="term" value="F:protein dimerization activity"/>
    <property type="evidence" value="ECO:0007669"/>
    <property type="project" value="InterPro"/>
</dbReference>
<evidence type="ECO:0000256" key="5">
    <source>
        <dbReference type="ARBA" id="ARBA00023242"/>
    </source>
</evidence>
<reference evidence="7" key="1">
    <citation type="journal article" date="2016" name="Nat. Genet.">
        <title>The genome sequences of Arachis duranensis and Arachis ipaensis, the diploid ancestors of cultivated peanut.</title>
        <authorList>
            <person name="Bertioli D.J."/>
            <person name="Cannon S.B."/>
            <person name="Froenicke L."/>
            <person name="Huang G."/>
            <person name="Farmer A.D."/>
            <person name="Cannon E.K."/>
            <person name="Liu X."/>
            <person name="Gao D."/>
            <person name="Clevenger J."/>
            <person name="Dash S."/>
            <person name="Ren L."/>
            <person name="Moretzsohn M.C."/>
            <person name="Shirasawa K."/>
            <person name="Huang W."/>
            <person name="Vidigal B."/>
            <person name="Abernathy B."/>
            <person name="Chu Y."/>
            <person name="Niederhuth C.E."/>
            <person name="Umale P."/>
            <person name="Araujo A.C."/>
            <person name="Kozik A."/>
            <person name="Kim K.D."/>
            <person name="Burow M.D."/>
            <person name="Varshney R.K."/>
            <person name="Wang X."/>
            <person name="Zhang X."/>
            <person name="Barkley N."/>
            <person name="Guimaraes P.M."/>
            <person name="Isobe S."/>
            <person name="Guo B."/>
            <person name="Liao B."/>
            <person name="Stalker H.T."/>
            <person name="Schmitz R.J."/>
            <person name="Scheffler B.E."/>
            <person name="Leal-Bertioli S.C."/>
            <person name="Xun X."/>
            <person name="Jackson S.A."/>
            <person name="Michelmore R."/>
            <person name="Ozias-Akins P."/>
        </authorList>
    </citation>
    <scope>NUCLEOTIDE SEQUENCE [LARGE SCALE GENOMIC DNA]</scope>
    <source>
        <strain evidence="7">cv. V14167</strain>
    </source>
</reference>
<sequence length="319" mass="36982">MGRGKTVYECIKNERERKISFMQRKDGIMKKIATFSKLCKVEACLIIYGDDSSQPMIWPQEHSKVQSIIEKYEVQKNNETRPIIFDEEEFFKNKKIMIEAEISKLRKKVLKFKYPTMDPIFTTLDGNQLMEFIALVNTKIEACKKRIDMLKESNQDNGSNFNVDQSQSQLNFMNNIPNHDYALHHDNLVYQTQNPKFDPNVTYFVANNNGVIMDSTSQVNVSLDCSTTNQVAVMDSKEKNVIVDSTNQISKDGDLINWDDFIEVENWIDQLQYETNLKDILSHQSQNVSQSSQILPPITMNGFLADEKNNNHQFQSFNM</sequence>
<evidence type="ECO:0000313" key="8">
    <source>
        <dbReference type="RefSeq" id="XP_015951345.2"/>
    </source>
</evidence>
<reference evidence="8" key="2">
    <citation type="submission" date="2025-08" db="UniProtKB">
        <authorList>
            <consortium name="RefSeq"/>
        </authorList>
    </citation>
    <scope>IDENTIFICATION</scope>
    <source>
        <tissue evidence="8">Whole plant</tissue>
    </source>
</reference>
<dbReference type="GO" id="GO:0005634">
    <property type="term" value="C:nucleus"/>
    <property type="evidence" value="ECO:0007669"/>
    <property type="project" value="UniProtKB-SubCell"/>
</dbReference>
<feature type="domain" description="MADS-box" evidence="6">
    <location>
        <begin position="1"/>
        <end position="50"/>
    </location>
</feature>
<dbReference type="InterPro" id="IPR036879">
    <property type="entry name" value="TF_MADSbox_sf"/>
</dbReference>
<protein>
    <submittedName>
        <fullName evidence="8">Agamous-like MADS-box protein AGL80</fullName>
    </submittedName>
</protein>
<comment type="subcellular location">
    <subcellularLocation>
        <location evidence="1">Nucleus</location>
    </subcellularLocation>
</comment>
<evidence type="ECO:0000256" key="3">
    <source>
        <dbReference type="ARBA" id="ARBA00023125"/>
    </source>
</evidence>
<evidence type="ECO:0000259" key="6">
    <source>
        <dbReference type="PROSITE" id="PS50066"/>
    </source>
</evidence>
<keyword evidence="2" id="KW-0805">Transcription regulation</keyword>
<dbReference type="CDD" id="cd00120">
    <property type="entry name" value="MADS"/>
    <property type="match status" value="1"/>
</dbReference>
<evidence type="ECO:0000256" key="1">
    <source>
        <dbReference type="ARBA" id="ARBA00004123"/>
    </source>
</evidence>
<keyword evidence="4" id="KW-0804">Transcription</keyword>
<dbReference type="SMART" id="SM00432">
    <property type="entry name" value="MADS"/>
    <property type="match status" value="1"/>
</dbReference>
<dbReference type="InterPro" id="IPR002100">
    <property type="entry name" value="TF_MADSbox"/>
</dbReference>
<dbReference type="Proteomes" id="UP000515211">
    <property type="component" value="Chromosome 2"/>
</dbReference>
<dbReference type="Gene3D" id="3.40.1810.10">
    <property type="entry name" value="Transcription factor, MADS-box"/>
    <property type="match status" value="1"/>
</dbReference>
<keyword evidence="3" id="KW-0238">DNA-binding</keyword>
<dbReference type="PROSITE" id="PS50066">
    <property type="entry name" value="MADS_BOX_2"/>
    <property type="match status" value="1"/>
</dbReference>
<organism evidence="7 8">
    <name type="scientific">Arachis duranensis</name>
    <name type="common">Wild peanut</name>
    <dbReference type="NCBI Taxonomy" id="130453"/>
    <lineage>
        <taxon>Eukaryota</taxon>
        <taxon>Viridiplantae</taxon>
        <taxon>Streptophyta</taxon>
        <taxon>Embryophyta</taxon>
        <taxon>Tracheophyta</taxon>
        <taxon>Spermatophyta</taxon>
        <taxon>Magnoliopsida</taxon>
        <taxon>eudicotyledons</taxon>
        <taxon>Gunneridae</taxon>
        <taxon>Pentapetalae</taxon>
        <taxon>rosids</taxon>
        <taxon>fabids</taxon>
        <taxon>Fabales</taxon>
        <taxon>Fabaceae</taxon>
        <taxon>Papilionoideae</taxon>
        <taxon>50 kb inversion clade</taxon>
        <taxon>dalbergioids sensu lato</taxon>
        <taxon>Dalbergieae</taxon>
        <taxon>Pterocarpus clade</taxon>
        <taxon>Arachis</taxon>
    </lineage>
</organism>
<dbReference type="Pfam" id="PF00319">
    <property type="entry name" value="SRF-TF"/>
    <property type="match status" value="1"/>
</dbReference>
<dbReference type="RefSeq" id="XP_015951345.2">
    <property type="nucleotide sequence ID" value="XM_016095859.3"/>
</dbReference>
<name>A0A6P4CHH9_ARADU</name>
<dbReference type="SUPFAM" id="SSF55455">
    <property type="entry name" value="SRF-like"/>
    <property type="match status" value="1"/>
</dbReference>
<dbReference type="AlphaFoldDB" id="A0A6P4CHH9"/>
<evidence type="ECO:0000256" key="4">
    <source>
        <dbReference type="ARBA" id="ARBA00023163"/>
    </source>
</evidence>
<evidence type="ECO:0000313" key="7">
    <source>
        <dbReference type="Proteomes" id="UP000515211"/>
    </source>
</evidence>
<evidence type="ECO:0000256" key="2">
    <source>
        <dbReference type="ARBA" id="ARBA00023015"/>
    </source>
</evidence>
<dbReference type="GO" id="GO:0003677">
    <property type="term" value="F:DNA binding"/>
    <property type="evidence" value="ECO:0007669"/>
    <property type="project" value="UniProtKB-KW"/>
</dbReference>